<accession>A0A2U8HM13</accession>
<dbReference type="Proteomes" id="UP000244915">
    <property type="component" value="Plasmid unnamed5"/>
</dbReference>
<dbReference type="Pfam" id="PF01590">
    <property type="entry name" value="GAF"/>
    <property type="match status" value="1"/>
</dbReference>
<dbReference type="Gene3D" id="3.30.450.40">
    <property type="match status" value="1"/>
</dbReference>
<geneLocation type="plasmid" evidence="2 3">
    <name>unnamed5</name>
</geneLocation>
<sequence>MTSPANRALDLAPLLRAQAQLNQPHTLFRAVEQTCRARFGFRFLTVLRNLPGTGNVMRMHSSEPDYPTGALKPMGLTEWGKVVLDGGKCWLGNSADDVRWAFPDAELILSKGCEACACAPVLWAGRCVGVLSLNDARDAYSRDDMADMSLIAQTLAPALI</sequence>
<name>A0A2U8HM13_9RHOB</name>
<proteinExistence type="predicted"/>
<dbReference type="KEGG" id="ypac:CEW88_24035"/>
<dbReference type="SUPFAM" id="SSF55781">
    <property type="entry name" value="GAF domain-like"/>
    <property type="match status" value="1"/>
</dbReference>
<dbReference type="OrthoDB" id="7066078at2"/>
<dbReference type="InterPro" id="IPR029016">
    <property type="entry name" value="GAF-like_dom_sf"/>
</dbReference>
<dbReference type="AlphaFoldDB" id="A0A2U8HM13"/>
<protein>
    <recommendedName>
        <fullName evidence="1">GAF domain-containing protein</fullName>
    </recommendedName>
</protein>
<evidence type="ECO:0000259" key="1">
    <source>
        <dbReference type="Pfam" id="PF01590"/>
    </source>
</evidence>
<gene>
    <name evidence="2" type="ORF">CEW88_24035</name>
</gene>
<reference evidence="2 3" key="1">
    <citation type="submission" date="2017-06" db="EMBL/GenBank/DDBJ databases">
        <title>Yangia sp. YSBP01 complete genome sequence.</title>
        <authorList>
            <person name="Woo J.-H."/>
            <person name="Kim H.-S."/>
        </authorList>
    </citation>
    <scope>NUCLEOTIDE SEQUENCE [LARGE SCALE GENOMIC DNA]</scope>
    <source>
        <strain evidence="2 3">YSBP01</strain>
        <plasmid evidence="2 3">unnamed5</plasmid>
    </source>
</reference>
<keyword evidence="2" id="KW-0614">Plasmid</keyword>
<dbReference type="RefSeq" id="WP_108970934.1">
    <property type="nucleotide sequence ID" value="NZ_CP022195.1"/>
</dbReference>
<organism evidence="2 3">
    <name type="scientific">Alloyangia pacifica</name>
    <dbReference type="NCBI Taxonomy" id="311180"/>
    <lineage>
        <taxon>Bacteria</taxon>
        <taxon>Pseudomonadati</taxon>
        <taxon>Pseudomonadota</taxon>
        <taxon>Alphaproteobacteria</taxon>
        <taxon>Rhodobacterales</taxon>
        <taxon>Roseobacteraceae</taxon>
        <taxon>Alloyangia</taxon>
    </lineage>
</organism>
<dbReference type="EMBL" id="CP022195">
    <property type="protein sequence ID" value="AWI86838.1"/>
    <property type="molecule type" value="Genomic_DNA"/>
</dbReference>
<evidence type="ECO:0000313" key="2">
    <source>
        <dbReference type="EMBL" id="AWI86838.1"/>
    </source>
</evidence>
<dbReference type="InterPro" id="IPR003018">
    <property type="entry name" value="GAF"/>
</dbReference>
<evidence type="ECO:0000313" key="3">
    <source>
        <dbReference type="Proteomes" id="UP000244915"/>
    </source>
</evidence>
<feature type="domain" description="GAF" evidence="1">
    <location>
        <begin position="25"/>
        <end position="159"/>
    </location>
</feature>